<dbReference type="PANTHER" id="PTHR12635:SF7">
    <property type="entry name" value="RHO GTPASE ACTIVATING PROTEIN 6-RELATED"/>
    <property type="match status" value="1"/>
</dbReference>
<dbReference type="SUPFAM" id="SSF48350">
    <property type="entry name" value="GTPase activation domain, GAP"/>
    <property type="match status" value="1"/>
</dbReference>
<dbReference type="GO" id="GO:0005096">
    <property type="term" value="F:GTPase activator activity"/>
    <property type="evidence" value="ECO:0007669"/>
    <property type="project" value="UniProtKB-KW"/>
</dbReference>
<dbReference type="AlphaFoldDB" id="A0A368FNF2"/>
<keyword evidence="5" id="KW-1185">Reference proteome</keyword>
<dbReference type="InterPro" id="IPR037863">
    <property type="entry name" value="RHOGAP6/36"/>
</dbReference>
<evidence type="ECO:0000256" key="2">
    <source>
        <dbReference type="SAM" id="MobiDB-lite"/>
    </source>
</evidence>
<dbReference type="InterPro" id="IPR000198">
    <property type="entry name" value="RhoGAP_dom"/>
</dbReference>
<proteinExistence type="predicted"/>
<dbReference type="STRING" id="29170.A0A368FNF2"/>
<gene>
    <name evidence="4" type="ORF">ANCCAN_20400</name>
</gene>
<keyword evidence="1" id="KW-0343">GTPase activation</keyword>
<reference evidence="4 5" key="1">
    <citation type="submission" date="2014-10" db="EMBL/GenBank/DDBJ databases">
        <title>Draft genome of the hookworm Ancylostoma caninum.</title>
        <authorList>
            <person name="Mitreva M."/>
        </authorList>
    </citation>
    <scope>NUCLEOTIDE SEQUENCE [LARGE SCALE GENOMIC DNA]</scope>
    <source>
        <strain evidence="4 5">Baltimore</strain>
    </source>
</reference>
<comment type="caution">
    <text evidence="4">The sequence shown here is derived from an EMBL/GenBank/DDBJ whole genome shotgun (WGS) entry which is preliminary data.</text>
</comment>
<dbReference type="GO" id="GO:0007165">
    <property type="term" value="P:signal transduction"/>
    <property type="evidence" value="ECO:0007669"/>
    <property type="project" value="InterPro"/>
</dbReference>
<sequence>MAFTHPSDDSVTWRSVDGAEVVLRGARLEALSEIERGALRLVALQRLAVLLPGVTLAKPKDPLIAIRQKRQKLLKPNKALNVAEVNRRASGYSVDSGSGDKRLFGVSLVTCMQNERRLDLESRCRSLDDSACATTSLPPGGCSPRQHAKSVRSEPEIVALNDRKWLYPSTQNLYPDSNPSSPSPFTGSAPPTCSLPVKDFSLITHPPEPEKEVVTNERRLDLESRCRSLDDSACATTSLPPGGCSPRQHAKSVRSEPEIVALNDRKWLYPSTQNLYPDSNPSSPSPFTGSAPPTCSLPVKDFSLITHPPEPEKEVVTGRFVKKQRPSSASFSYSLDAPSTEDVDPHTLQVPRIVENCTQYLMAYGLTSVGLFRVAGNAKRCRQLRSTLEK</sequence>
<name>A0A368FNF2_ANCCA</name>
<evidence type="ECO:0000313" key="5">
    <source>
        <dbReference type="Proteomes" id="UP000252519"/>
    </source>
</evidence>
<dbReference type="InterPro" id="IPR008936">
    <property type="entry name" value="Rho_GTPase_activation_prot"/>
</dbReference>
<dbReference type="EMBL" id="JOJR01000870">
    <property type="protein sequence ID" value="RCN33764.1"/>
    <property type="molecule type" value="Genomic_DNA"/>
</dbReference>
<dbReference type="OrthoDB" id="10024839at2759"/>
<feature type="region of interest" description="Disordered" evidence="2">
    <location>
        <begin position="272"/>
        <end position="292"/>
    </location>
</feature>
<accession>A0A368FNF2</accession>
<dbReference type="PROSITE" id="PS50238">
    <property type="entry name" value="RHOGAP"/>
    <property type="match status" value="1"/>
</dbReference>
<evidence type="ECO:0000313" key="4">
    <source>
        <dbReference type="EMBL" id="RCN33764.1"/>
    </source>
</evidence>
<evidence type="ECO:0000259" key="3">
    <source>
        <dbReference type="PROSITE" id="PS50238"/>
    </source>
</evidence>
<dbReference type="Gene3D" id="1.10.555.10">
    <property type="entry name" value="Rho GTPase activation protein"/>
    <property type="match status" value="1"/>
</dbReference>
<feature type="domain" description="Rho-GAP" evidence="3">
    <location>
        <begin position="333"/>
        <end position="390"/>
    </location>
</feature>
<dbReference type="Pfam" id="PF00620">
    <property type="entry name" value="RhoGAP"/>
    <property type="match status" value="1"/>
</dbReference>
<organism evidence="4 5">
    <name type="scientific">Ancylostoma caninum</name>
    <name type="common">Dog hookworm</name>
    <dbReference type="NCBI Taxonomy" id="29170"/>
    <lineage>
        <taxon>Eukaryota</taxon>
        <taxon>Metazoa</taxon>
        <taxon>Ecdysozoa</taxon>
        <taxon>Nematoda</taxon>
        <taxon>Chromadorea</taxon>
        <taxon>Rhabditida</taxon>
        <taxon>Rhabditina</taxon>
        <taxon>Rhabditomorpha</taxon>
        <taxon>Strongyloidea</taxon>
        <taxon>Ancylostomatidae</taxon>
        <taxon>Ancylostomatinae</taxon>
        <taxon>Ancylostoma</taxon>
    </lineage>
</organism>
<protein>
    <recommendedName>
        <fullName evidence="3">Rho-GAP domain-containing protein</fullName>
    </recommendedName>
</protein>
<dbReference type="PANTHER" id="PTHR12635">
    <property type="entry name" value="RHO-GTPASE-ACTIVATING PROTEIN 6 FAMILY MEMBER"/>
    <property type="match status" value="1"/>
</dbReference>
<feature type="region of interest" description="Disordered" evidence="2">
    <location>
        <begin position="170"/>
        <end position="190"/>
    </location>
</feature>
<evidence type="ECO:0000256" key="1">
    <source>
        <dbReference type="ARBA" id="ARBA00022468"/>
    </source>
</evidence>
<feature type="non-terminal residue" evidence="4">
    <location>
        <position position="390"/>
    </location>
</feature>
<feature type="region of interest" description="Disordered" evidence="2">
    <location>
        <begin position="135"/>
        <end position="154"/>
    </location>
</feature>
<dbReference type="Proteomes" id="UP000252519">
    <property type="component" value="Unassembled WGS sequence"/>
</dbReference>